<feature type="domain" description="Protein kinase" evidence="10">
    <location>
        <begin position="14"/>
        <end position="277"/>
    </location>
</feature>
<keyword evidence="2" id="KW-0723">Serine/threonine-protein kinase</keyword>
<evidence type="ECO:0000313" key="11">
    <source>
        <dbReference type="EMBL" id="GAA2033281.1"/>
    </source>
</evidence>
<evidence type="ECO:0000259" key="10">
    <source>
        <dbReference type="PROSITE" id="PS50011"/>
    </source>
</evidence>
<reference evidence="11 12" key="1">
    <citation type="journal article" date="2019" name="Int. J. Syst. Evol. Microbiol.">
        <title>The Global Catalogue of Microorganisms (GCM) 10K type strain sequencing project: providing services to taxonomists for standard genome sequencing and annotation.</title>
        <authorList>
            <consortium name="The Broad Institute Genomics Platform"/>
            <consortium name="The Broad Institute Genome Sequencing Center for Infectious Disease"/>
            <person name="Wu L."/>
            <person name="Ma J."/>
        </authorList>
    </citation>
    <scope>NUCLEOTIDE SEQUENCE [LARGE SCALE GENOMIC DNA]</scope>
    <source>
        <strain evidence="11 12">JCM 16014</strain>
    </source>
</reference>
<dbReference type="EMBL" id="BAAAQN010000020">
    <property type="protein sequence ID" value="GAA2033281.1"/>
    <property type="molecule type" value="Genomic_DNA"/>
</dbReference>
<keyword evidence="5" id="KW-0418">Kinase</keyword>
<dbReference type="PROSITE" id="PS50011">
    <property type="entry name" value="PROTEIN_KINASE_DOM"/>
    <property type="match status" value="1"/>
</dbReference>
<dbReference type="PROSITE" id="PS00108">
    <property type="entry name" value="PROTEIN_KINASE_ST"/>
    <property type="match status" value="1"/>
</dbReference>
<feature type="binding site" evidence="7">
    <location>
        <position position="43"/>
    </location>
    <ligand>
        <name>ATP</name>
        <dbReference type="ChEBI" id="CHEBI:30616"/>
    </ligand>
</feature>
<dbReference type="SUPFAM" id="SSF56112">
    <property type="entry name" value="Protein kinase-like (PK-like)"/>
    <property type="match status" value="1"/>
</dbReference>
<proteinExistence type="predicted"/>
<sequence>MADSGPIRIVDNRYRLIRKLGSGGMGDVWEAQDELESRAVAVKEVRLATHLPDADKSARLTRAWREALHTVTVAHHPNIIQVLDVVEDDGRPWIVMELVQCRTLAQQVAADGRVGPREAARVGLAVLDALSACHARQIHHRDVKPSNILMASDGRVILTDFGLASGDAPDGESLTALTPFGIAVGTPEFMSPERARGQAATAASDLFSLGATLYFAVEGRSPFRRDSLIATSTAVMLEEPEPPRNAGPLDRVLFGLLRKDPERRVSAERARELLEAVRRELSGRVGQVGPAVFGESPRSPSLFLGPMPAPVPSADTPGGGVPIVGSTDDGLVPPEPADTDDGGARHASRTRERPLMLLGAGLSVLVLAVVILVVKNSG</sequence>
<feature type="region of interest" description="Disordered" evidence="8">
    <location>
        <begin position="325"/>
        <end position="348"/>
    </location>
</feature>
<protein>
    <recommendedName>
        <fullName evidence="1">non-specific serine/threonine protein kinase</fullName>
        <ecNumber evidence="1">2.7.11.1</ecNumber>
    </recommendedName>
</protein>
<dbReference type="PANTHER" id="PTHR43289">
    <property type="entry name" value="MITOGEN-ACTIVATED PROTEIN KINASE KINASE KINASE 20-RELATED"/>
    <property type="match status" value="1"/>
</dbReference>
<keyword evidence="3" id="KW-0808">Transferase</keyword>
<dbReference type="CDD" id="cd14014">
    <property type="entry name" value="STKc_PknB_like"/>
    <property type="match status" value="1"/>
</dbReference>
<evidence type="ECO:0000256" key="6">
    <source>
        <dbReference type="ARBA" id="ARBA00022840"/>
    </source>
</evidence>
<evidence type="ECO:0000256" key="2">
    <source>
        <dbReference type="ARBA" id="ARBA00022527"/>
    </source>
</evidence>
<evidence type="ECO:0000256" key="1">
    <source>
        <dbReference type="ARBA" id="ARBA00012513"/>
    </source>
</evidence>
<keyword evidence="6 7" id="KW-0067">ATP-binding</keyword>
<evidence type="ECO:0000256" key="4">
    <source>
        <dbReference type="ARBA" id="ARBA00022741"/>
    </source>
</evidence>
<dbReference type="InterPro" id="IPR017441">
    <property type="entry name" value="Protein_kinase_ATP_BS"/>
</dbReference>
<feature type="transmembrane region" description="Helical" evidence="9">
    <location>
        <begin position="355"/>
        <end position="374"/>
    </location>
</feature>
<keyword evidence="4 7" id="KW-0547">Nucleotide-binding</keyword>
<dbReference type="Proteomes" id="UP001500751">
    <property type="component" value="Unassembled WGS sequence"/>
</dbReference>
<dbReference type="EC" id="2.7.11.1" evidence="1"/>
<dbReference type="Gene3D" id="3.30.200.20">
    <property type="entry name" value="Phosphorylase Kinase, domain 1"/>
    <property type="match status" value="1"/>
</dbReference>
<accession>A0ABN2UBK4</accession>
<dbReference type="PROSITE" id="PS00107">
    <property type="entry name" value="PROTEIN_KINASE_ATP"/>
    <property type="match status" value="1"/>
</dbReference>
<keyword evidence="9" id="KW-0472">Membrane</keyword>
<dbReference type="SMART" id="SM00220">
    <property type="entry name" value="S_TKc"/>
    <property type="match status" value="1"/>
</dbReference>
<keyword evidence="9" id="KW-1133">Transmembrane helix</keyword>
<dbReference type="PANTHER" id="PTHR43289:SF6">
    <property type="entry name" value="SERINE_THREONINE-PROTEIN KINASE NEKL-3"/>
    <property type="match status" value="1"/>
</dbReference>
<dbReference type="InterPro" id="IPR000719">
    <property type="entry name" value="Prot_kinase_dom"/>
</dbReference>
<evidence type="ECO:0000256" key="5">
    <source>
        <dbReference type="ARBA" id="ARBA00022777"/>
    </source>
</evidence>
<evidence type="ECO:0000256" key="8">
    <source>
        <dbReference type="SAM" id="MobiDB-lite"/>
    </source>
</evidence>
<dbReference type="InterPro" id="IPR011009">
    <property type="entry name" value="Kinase-like_dom_sf"/>
</dbReference>
<organism evidence="11 12">
    <name type="scientific">Catenulispora yoronensis</name>
    <dbReference type="NCBI Taxonomy" id="450799"/>
    <lineage>
        <taxon>Bacteria</taxon>
        <taxon>Bacillati</taxon>
        <taxon>Actinomycetota</taxon>
        <taxon>Actinomycetes</taxon>
        <taxon>Catenulisporales</taxon>
        <taxon>Catenulisporaceae</taxon>
        <taxon>Catenulispora</taxon>
    </lineage>
</organism>
<name>A0ABN2UBK4_9ACTN</name>
<evidence type="ECO:0000256" key="7">
    <source>
        <dbReference type="PROSITE-ProRule" id="PRU10141"/>
    </source>
</evidence>
<dbReference type="Pfam" id="PF00069">
    <property type="entry name" value="Pkinase"/>
    <property type="match status" value="1"/>
</dbReference>
<evidence type="ECO:0000313" key="12">
    <source>
        <dbReference type="Proteomes" id="UP001500751"/>
    </source>
</evidence>
<evidence type="ECO:0000256" key="9">
    <source>
        <dbReference type="SAM" id="Phobius"/>
    </source>
</evidence>
<evidence type="ECO:0000256" key="3">
    <source>
        <dbReference type="ARBA" id="ARBA00022679"/>
    </source>
</evidence>
<comment type="caution">
    <text evidence="11">The sequence shown here is derived from an EMBL/GenBank/DDBJ whole genome shotgun (WGS) entry which is preliminary data.</text>
</comment>
<keyword evidence="9" id="KW-0812">Transmembrane</keyword>
<gene>
    <name evidence="11" type="ORF">GCM10009839_37030</name>
</gene>
<keyword evidence="12" id="KW-1185">Reference proteome</keyword>
<dbReference type="RefSeq" id="WP_344666871.1">
    <property type="nucleotide sequence ID" value="NZ_BAAAQN010000020.1"/>
</dbReference>
<dbReference type="InterPro" id="IPR008271">
    <property type="entry name" value="Ser/Thr_kinase_AS"/>
</dbReference>
<dbReference type="Gene3D" id="1.10.510.10">
    <property type="entry name" value="Transferase(Phosphotransferase) domain 1"/>
    <property type="match status" value="1"/>
</dbReference>